<gene>
    <name evidence="2" type="ORF">L484_019035</name>
</gene>
<feature type="region of interest" description="Disordered" evidence="1">
    <location>
        <begin position="187"/>
        <end position="212"/>
    </location>
</feature>
<dbReference type="OrthoDB" id="786875at2759"/>
<dbReference type="PANTHER" id="PTHR33167:SF29">
    <property type="entry name" value="T28K15.14 PROTEIN"/>
    <property type="match status" value="1"/>
</dbReference>
<feature type="compositionally biased region" description="Polar residues" evidence="1">
    <location>
        <begin position="441"/>
        <end position="455"/>
    </location>
</feature>
<feature type="region of interest" description="Disordered" evidence="1">
    <location>
        <begin position="356"/>
        <end position="381"/>
    </location>
</feature>
<proteinExistence type="predicted"/>
<dbReference type="Pfam" id="PF05904">
    <property type="entry name" value="DUF863"/>
    <property type="match status" value="1"/>
</dbReference>
<feature type="compositionally biased region" description="Basic and acidic residues" evidence="1">
    <location>
        <begin position="363"/>
        <end position="374"/>
    </location>
</feature>
<dbReference type="eggNOG" id="ENOG502R5G8">
    <property type="taxonomic scope" value="Eukaryota"/>
</dbReference>
<evidence type="ECO:0000256" key="1">
    <source>
        <dbReference type="SAM" id="MobiDB-lite"/>
    </source>
</evidence>
<evidence type="ECO:0000313" key="3">
    <source>
        <dbReference type="Proteomes" id="UP000030645"/>
    </source>
</evidence>
<name>W9R4Q6_9ROSA</name>
<dbReference type="Proteomes" id="UP000030645">
    <property type="component" value="Unassembled WGS sequence"/>
</dbReference>
<evidence type="ECO:0000313" key="2">
    <source>
        <dbReference type="EMBL" id="EXB54475.1"/>
    </source>
</evidence>
<protein>
    <submittedName>
        <fullName evidence="2">Uncharacterized protein</fullName>
    </submittedName>
</protein>
<dbReference type="InterPro" id="IPR008581">
    <property type="entry name" value="DUF863_pln"/>
</dbReference>
<keyword evidence="3" id="KW-1185">Reference proteome</keyword>
<sequence length="667" mass="75067">MFMRRDFDLNSGEVCTDSAHIYTDSLKEVFRNTMLNQEIIFQKQVHELHRLYGMQKTLMHNISWMEFDQYNLNKLGLEHSKSQELLELQQGLFYKLQQRPCYHELPANHWTSHVDLDDLKLSLSIGDGNRRKQRHKRTFFDVQLSQNVIDLEESTETISNGDLGHAPLFNSAASTVNSRSKYEASQKSVLTDPITPSTPEKAPSHSTLKKGSFLDDCQRNSFDQDLERRDGNVLNLNLSPKKQQINSSGTWNVDLNKVYCDVSSCYSNDPVVMHPSTASSSHAFHGLVGRAEETTRTKESNNCSDETSGIVHPDVGNFTLVNSSSKYESKGICGAKRPKFGELSGSEVVLALEAVSRQPKAGPSEERGHHKNDPSGRNVGGYTLEGLKIQIHTCAATRAVNHEKKKIEDDVISYSDHTKNTIQDGHGDISSASCKPCQVGDNESSNAAETKQQPEWESGSPLAVDPFSGNRRVSEAPETLYGEQNLRSLDSSELNGKDISKEELDKVDDLMQKAAESLVHISLESSACYRDCSVIDGGSTEMENIERATPQYSVDSFELFTLKLKDCSEDDLCVSSKPPEVDFEENKDYGFKIRRGRRLKDFQRDILPGLASLSRHEIREDINILEGVLRSREYRKMQAKMVDGNSWCLPARSRRLRLNSVARRRFS</sequence>
<organism evidence="2 3">
    <name type="scientific">Morus notabilis</name>
    <dbReference type="NCBI Taxonomy" id="981085"/>
    <lineage>
        <taxon>Eukaryota</taxon>
        <taxon>Viridiplantae</taxon>
        <taxon>Streptophyta</taxon>
        <taxon>Embryophyta</taxon>
        <taxon>Tracheophyta</taxon>
        <taxon>Spermatophyta</taxon>
        <taxon>Magnoliopsida</taxon>
        <taxon>eudicotyledons</taxon>
        <taxon>Gunneridae</taxon>
        <taxon>Pentapetalae</taxon>
        <taxon>rosids</taxon>
        <taxon>fabids</taxon>
        <taxon>Rosales</taxon>
        <taxon>Moraceae</taxon>
        <taxon>Moreae</taxon>
        <taxon>Morus</taxon>
    </lineage>
</organism>
<dbReference type="EMBL" id="KE344182">
    <property type="protein sequence ID" value="EXB54475.1"/>
    <property type="molecule type" value="Genomic_DNA"/>
</dbReference>
<feature type="compositionally biased region" description="Polar residues" evidence="1">
    <location>
        <begin position="187"/>
        <end position="198"/>
    </location>
</feature>
<dbReference type="PANTHER" id="PTHR33167">
    <property type="entry name" value="TRANSCRIPTION FACTOR, PUTATIVE (DUF863)-RELATED"/>
    <property type="match status" value="1"/>
</dbReference>
<dbReference type="AlphaFoldDB" id="W9R4Q6"/>
<dbReference type="KEGG" id="mnt:21401989"/>
<reference evidence="3" key="1">
    <citation type="submission" date="2013-01" db="EMBL/GenBank/DDBJ databases">
        <title>Draft Genome Sequence of a Mulberry Tree, Morus notabilis C.K. Schneid.</title>
        <authorList>
            <person name="He N."/>
            <person name="Zhao S."/>
        </authorList>
    </citation>
    <scope>NUCLEOTIDE SEQUENCE</scope>
</reference>
<feature type="region of interest" description="Disordered" evidence="1">
    <location>
        <begin position="418"/>
        <end position="470"/>
    </location>
</feature>
<accession>W9R4Q6</accession>